<evidence type="ECO:0000313" key="6">
    <source>
        <dbReference type="EMBL" id="CAP01999.1"/>
    </source>
</evidence>
<dbReference type="BioCyc" id="ABAU509170:GCL9-2217-MONOMER"/>
<dbReference type="PRINTS" id="PR00411">
    <property type="entry name" value="PNDRDTASEI"/>
</dbReference>
<dbReference type="InterPro" id="IPR057661">
    <property type="entry name" value="RsdA/BaiN/AoA(So)_Rossmann"/>
</dbReference>
<dbReference type="Pfam" id="PF22780">
    <property type="entry name" value="HI0933_like_1st"/>
    <property type="match status" value="1"/>
</dbReference>
<keyword evidence="3" id="KW-0274">FAD</keyword>
<evidence type="ECO:0000259" key="5">
    <source>
        <dbReference type="Pfam" id="PF22780"/>
    </source>
</evidence>
<proteinExistence type="predicted"/>
<dbReference type="Pfam" id="PF03486">
    <property type="entry name" value="HI0933_like"/>
    <property type="match status" value="1"/>
</dbReference>
<dbReference type="Proteomes" id="UP000001741">
    <property type="component" value="Chromosome"/>
</dbReference>
<dbReference type="Gene3D" id="1.10.8.260">
    <property type="entry name" value="HI0933 insert domain-like"/>
    <property type="match status" value="1"/>
</dbReference>
<dbReference type="InterPro" id="IPR036188">
    <property type="entry name" value="FAD/NAD-bd_sf"/>
</dbReference>
<evidence type="ECO:0000259" key="4">
    <source>
        <dbReference type="Pfam" id="PF03486"/>
    </source>
</evidence>
<evidence type="ECO:0000256" key="3">
    <source>
        <dbReference type="ARBA" id="ARBA00022827"/>
    </source>
</evidence>
<dbReference type="PANTHER" id="PTHR42887">
    <property type="entry name" value="OS12G0638800 PROTEIN"/>
    <property type="match status" value="1"/>
</dbReference>
<dbReference type="AlphaFoldDB" id="B0VU36"/>
<dbReference type="KEGG" id="abm:ABSDF2693"/>
<accession>B0VU36</accession>
<evidence type="ECO:0000313" key="7">
    <source>
        <dbReference type="Proteomes" id="UP000001741"/>
    </source>
</evidence>
<keyword evidence="2" id="KW-0285">Flavoprotein</keyword>
<dbReference type="SUPFAM" id="SSF160996">
    <property type="entry name" value="HI0933 insert domain-like"/>
    <property type="match status" value="1"/>
</dbReference>
<dbReference type="HOGENOM" id="CLU_025174_2_0_6"/>
<sequence length="421" mass="46380">MSKCWHDSICPFLIFKINRELLMSNSHVDVIVLGAGASGLMLAAHAAKRGRSVLILEKANKIGKKILMSGGGKCNFTNLYVEPENYISHNPHFVISALSRYSNWDFIGLVCDYGIAYEERKHGQLFTLNGAKEILEMLVSECNKTNNVEIQTHCKVGEIDLLEQGGFSVHTNQGRFSCESLVVATGGLSIPTLGGSGFGYELAQKFGHTVFPTRAGLVPFTFSDHIKEVTTRLSGNALDVTLTNSKNSFTEALLFTHRGLSGPSSLQLSNYWNTGESFKIDFFPSQDLATYLKDKKKAQPKVLLRTLLNEFTAKSIVQELQQLIWPEQSETPIGNISDAQLEHIAEQLHGFTVKPSGTEGYRTAEVTLGGIDTTEVSSKTFESKKQKGLFFIGEVLDVTGHLGGYNFQWAWSSAYAAAQYV</sequence>
<dbReference type="InterPro" id="IPR023166">
    <property type="entry name" value="BaiN-like_dom_sf"/>
</dbReference>
<dbReference type="InterPro" id="IPR055178">
    <property type="entry name" value="RsdA/BaiN/AoA(So)-like_dom"/>
</dbReference>
<name>B0VU36_ACIBS</name>
<feature type="domain" description="RsdA/BaiN/AoA(So)-like insert" evidence="5">
    <location>
        <begin position="214"/>
        <end position="366"/>
    </location>
</feature>
<dbReference type="EMBL" id="CU468230">
    <property type="protein sequence ID" value="CAP01999.1"/>
    <property type="molecule type" value="Genomic_DNA"/>
</dbReference>
<comment type="cofactor">
    <cofactor evidence="1">
        <name>FAD</name>
        <dbReference type="ChEBI" id="CHEBI:57692"/>
    </cofactor>
</comment>
<dbReference type="InterPro" id="IPR004792">
    <property type="entry name" value="BaiN-like"/>
</dbReference>
<gene>
    <name evidence="6" type="ordered locus">ABSDF2693</name>
</gene>
<dbReference type="PANTHER" id="PTHR42887:SF2">
    <property type="entry name" value="OS12G0638800 PROTEIN"/>
    <property type="match status" value="1"/>
</dbReference>
<protein>
    <submittedName>
        <fullName evidence="6">Oxidoreductase with FAD/NAD(P)-binding domain</fullName>
    </submittedName>
</protein>
<dbReference type="Gene3D" id="3.50.50.60">
    <property type="entry name" value="FAD/NAD(P)-binding domain"/>
    <property type="match status" value="1"/>
</dbReference>
<evidence type="ECO:0000256" key="2">
    <source>
        <dbReference type="ARBA" id="ARBA00022630"/>
    </source>
</evidence>
<dbReference type="NCBIfam" id="TIGR00275">
    <property type="entry name" value="aminoacetone oxidase family FAD-binding enzyme"/>
    <property type="match status" value="1"/>
</dbReference>
<dbReference type="Gene3D" id="2.40.30.10">
    <property type="entry name" value="Translation factors"/>
    <property type="match status" value="1"/>
</dbReference>
<reference evidence="6 7" key="1">
    <citation type="journal article" date="2008" name="PLoS ONE">
        <title>Comparative analysis of Acinetobacters: three genomes for three lifestyles.</title>
        <authorList>
            <person name="Vallenet D."/>
            <person name="Nordmann P."/>
            <person name="Barbe V."/>
            <person name="Poirel L."/>
            <person name="Mangenot S."/>
            <person name="Bataille E."/>
            <person name="Dossat C."/>
            <person name="Gas S."/>
            <person name="Kreimeyer A."/>
            <person name="Lenoble P."/>
            <person name="Oztas S."/>
            <person name="Poulain J."/>
            <person name="Segurens B."/>
            <person name="Robert C."/>
            <person name="Abergel C."/>
            <person name="Claverie J.M."/>
            <person name="Raoult D."/>
            <person name="Medigue C."/>
            <person name="Weissenbach J."/>
            <person name="Cruveiller S."/>
        </authorList>
    </citation>
    <scope>NUCLEOTIDE SEQUENCE [LARGE SCALE GENOMIC DNA]</scope>
    <source>
        <strain evidence="6 7">SDF</strain>
    </source>
</reference>
<evidence type="ECO:0000256" key="1">
    <source>
        <dbReference type="ARBA" id="ARBA00001974"/>
    </source>
</evidence>
<feature type="domain" description="RsdA/BaiN/AoA(So)-like Rossmann fold-like" evidence="4">
    <location>
        <begin position="29"/>
        <end position="419"/>
    </location>
</feature>
<organism evidence="6 7">
    <name type="scientific">Acinetobacter baumannii (strain SDF)</name>
    <dbReference type="NCBI Taxonomy" id="509170"/>
    <lineage>
        <taxon>Bacteria</taxon>
        <taxon>Pseudomonadati</taxon>
        <taxon>Pseudomonadota</taxon>
        <taxon>Gammaproteobacteria</taxon>
        <taxon>Moraxellales</taxon>
        <taxon>Moraxellaceae</taxon>
        <taxon>Acinetobacter</taxon>
        <taxon>Acinetobacter calcoaceticus/baumannii complex</taxon>
    </lineage>
</organism>
<dbReference type="SUPFAM" id="SSF51905">
    <property type="entry name" value="FAD/NAD(P)-binding domain"/>
    <property type="match status" value="1"/>
</dbReference>